<keyword evidence="1" id="KW-1133">Transmembrane helix</keyword>
<keyword evidence="1" id="KW-0812">Transmembrane</keyword>
<dbReference type="AlphaFoldDB" id="A0AAF0UIN1"/>
<keyword evidence="1" id="KW-0472">Membrane</keyword>
<keyword evidence="3" id="KW-1185">Reference proteome</keyword>
<name>A0AAF0UIN1_SOLVR</name>
<organism evidence="2 3">
    <name type="scientific">Solanum verrucosum</name>
    <dbReference type="NCBI Taxonomy" id="315347"/>
    <lineage>
        <taxon>Eukaryota</taxon>
        <taxon>Viridiplantae</taxon>
        <taxon>Streptophyta</taxon>
        <taxon>Embryophyta</taxon>
        <taxon>Tracheophyta</taxon>
        <taxon>Spermatophyta</taxon>
        <taxon>Magnoliopsida</taxon>
        <taxon>eudicotyledons</taxon>
        <taxon>Gunneridae</taxon>
        <taxon>Pentapetalae</taxon>
        <taxon>asterids</taxon>
        <taxon>lamiids</taxon>
        <taxon>Solanales</taxon>
        <taxon>Solanaceae</taxon>
        <taxon>Solanoideae</taxon>
        <taxon>Solaneae</taxon>
        <taxon>Solanum</taxon>
    </lineage>
</organism>
<evidence type="ECO:0000313" key="2">
    <source>
        <dbReference type="EMBL" id="WMV46882.1"/>
    </source>
</evidence>
<accession>A0AAF0UIN1</accession>
<evidence type="ECO:0000313" key="3">
    <source>
        <dbReference type="Proteomes" id="UP001234989"/>
    </source>
</evidence>
<sequence length="94" mass="10878">MLLDVLIISSQVQGPGPLQSMFVQDYMLYSWQAVTSAVVKFSKSSLKILVRQVVVLLPWERRFPHKVVCTIFTFSIYLLSVVIVIVLRTWSYRN</sequence>
<reference evidence="2" key="1">
    <citation type="submission" date="2023-08" db="EMBL/GenBank/DDBJ databases">
        <title>A de novo genome assembly of Solanum verrucosum Schlechtendal, a Mexican diploid species geographically isolated from the other diploid A-genome species in potato relatives.</title>
        <authorList>
            <person name="Hosaka K."/>
        </authorList>
    </citation>
    <scope>NUCLEOTIDE SEQUENCE</scope>
    <source>
        <tissue evidence="2">Young leaves</tissue>
    </source>
</reference>
<proteinExistence type="predicted"/>
<feature type="transmembrane region" description="Helical" evidence="1">
    <location>
        <begin position="67"/>
        <end position="90"/>
    </location>
</feature>
<gene>
    <name evidence="2" type="ORF">MTR67_040267</name>
</gene>
<evidence type="ECO:0000256" key="1">
    <source>
        <dbReference type="SAM" id="Phobius"/>
    </source>
</evidence>
<dbReference type="EMBL" id="CP133620">
    <property type="protein sequence ID" value="WMV46882.1"/>
    <property type="molecule type" value="Genomic_DNA"/>
</dbReference>
<protein>
    <submittedName>
        <fullName evidence="2">Uncharacterized protein</fullName>
    </submittedName>
</protein>
<dbReference type="Proteomes" id="UP001234989">
    <property type="component" value="Chromosome 9"/>
</dbReference>